<feature type="transmembrane region" description="Helical" evidence="9">
    <location>
        <begin position="621"/>
        <end position="643"/>
    </location>
</feature>
<gene>
    <name evidence="11" type="primary">CASD1</name>
    <name evidence="11" type="ORF">O9K51_09271</name>
</gene>
<dbReference type="Pfam" id="PF07779">
    <property type="entry name" value="Cas1_AcylT"/>
    <property type="match status" value="1"/>
</dbReference>
<feature type="transmembrane region" description="Helical" evidence="9">
    <location>
        <begin position="387"/>
        <end position="406"/>
    </location>
</feature>
<evidence type="ECO:0000256" key="3">
    <source>
        <dbReference type="ARBA" id="ARBA00022679"/>
    </source>
</evidence>
<feature type="domain" description="Cas1p 10 TM acyl transferase" evidence="10">
    <location>
        <begin position="339"/>
        <end position="794"/>
    </location>
</feature>
<dbReference type="InterPro" id="IPR012419">
    <property type="entry name" value="Cas1_AcylTrans_dom"/>
</dbReference>
<evidence type="ECO:0000256" key="1">
    <source>
        <dbReference type="ARBA" id="ARBA00004141"/>
    </source>
</evidence>
<feature type="transmembrane region" description="Helical" evidence="9">
    <location>
        <begin position="869"/>
        <end position="892"/>
    </location>
</feature>
<evidence type="ECO:0000256" key="9">
    <source>
        <dbReference type="SAM" id="Phobius"/>
    </source>
</evidence>
<dbReference type="AlphaFoldDB" id="A0AB34FIL9"/>
<accession>A0AB34FIL9</accession>
<comment type="subcellular location">
    <subcellularLocation>
        <location evidence="1">Membrane</location>
        <topology evidence="1">Multi-pass membrane protein</topology>
    </subcellularLocation>
</comment>
<sequence length="1016" mass="112407">MALALASPAMSTVAARGTSTLVVLLVLLGAVFHGVLRHSDPYRCRQLLEDGSWLDPPDANGSRAPFKNWQPRGCKLRQYSKEDIHECIEHRHMVFSGDSTTRQVFWAMGRLLDRATANERRRVAGIHESYDMEFDGIRMLQIWNPFLRVGDDTKEEHDLTYQLNLWQRERHGKVPVADQQSAALTLLGAGSWYALTMFHDDAVGNFSEAFLKVTDVMQSSDLPPFGSAPMTPRDGLGSEVFVAPVAPPFYDQLPPSRTGPKGIHKGEVEDIDKFLDSVADEKRIPLLNAYPALSRDQPAAMVDINDTGFHVIDSVAEVKATILLNARCNAKLHALDGSPYDGTCCTDYGRTTFVQSILLGLGVMYVSACVAFEVLDMLGRNNSEQPFFDMSACMFVTALLACFLADRTQVFAKGSKEFVASEFAILSLLAAVVGVVTVRRMSPPRSDSSTPPVALEDAPPLSRDQTDEWKGWMQAAILIYHWTGASRSLPIYICIRLMVAAYLFQVGYGHTVYFLTKKDFSFKRVAAVLLRLNLLSCALPYVMNTNYMLYYFAPLVSFWFVVVYATLAIGSGFNDKTNAVVAKIVLSAFAVAAVFLLTPLSEWIFAVLRSVFRIEWDLHEWQFRVSLDILVVYVGMLAGMASARSKLWNRLLAETKWPGLAGLFVLAGYWYLSNGHFTVKQDYNWWHPYISFVPILGFIAARNVAAPARVFYSRAFAWLGRCSLETFTLQFHLYLASDTKGVLLLDGLDGAGSLAMDRWRHLVVIVPFFLWISHTTAEATGSLTKLLTSEAAEQSKSEAGSSNSESLLPVQAGLGRFKVPPILLRLAPKAVVSDLRVRMAGLLALMWLLNLVFHVASSVGKRAKRDMRGLLRAPCFTSAGTAILMLLLVILVPHAPSVHGLALPDPQPEHSQRGRRPERQQAQQQPPGPATPYGLLAPPDTPPLQTVQLLPVPPPPSPRHHDRAAGSNAAYVSMTGCMMIGECYTGNNTCDFHRIVRHGQPIDESDPSYNARDSSN</sequence>
<feature type="transmembrane region" description="Helical" evidence="9">
    <location>
        <begin position="655"/>
        <end position="673"/>
    </location>
</feature>
<evidence type="ECO:0000313" key="12">
    <source>
        <dbReference type="Proteomes" id="UP001163105"/>
    </source>
</evidence>
<keyword evidence="4 9" id="KW-0812">Transmembrane</keyword>
<feature type="region of interest" description="Disordered" evidence="8">
    <location>
        <begin position="901"/>
        <end position="966"/>
    </location>
</feature>
<feature type="transmembrane region" description="Helical" evidence="9">
    <location>
        <begin position="685"/>
        <end position="705"/>
    </location>
</feature>
<organism evidence="11 12">
    <name type="scientific">Purpureocillium lavendulum</name>
    <dbReference type="NCBI Taxonomy" id="1247861"/>
    <lineage>
        <taxon>Eukaryota</taxon>
        <taxon>Fungi</taxon>
        <taxon>Dikarya</taxon>
        <taxon>Ascomycota</taxon>
        <taxon>Pezizomycotina</taxon>
        <taxon>Sordariomycetes</taxon>
        <taxon>Hypocreomycetidae</taxon>
        <taxon>Hypocreales</taxon>
        <taxon>Ophiocordycipitaceae</taxon>
        <taxon>Purpureocillium</taxon>
    </lineage>
</organism>
<evidence type="ECO:0000256" key="8">
    <source>
        <dbReference type="SAM" id="MobiDB-lite"/>
    </source>
</evidence>
<keyword evidence="3" id="KW-0808">Transferase</keyword>
<evidence type="ECO:0000256" key="5">
    <source>
        <dbReference type="ARBA" id="ARBA00022989"/>
    </source>
</evidence>
<feature type="region of interest" description="Disordered" evidence="8">
    <location>
        <begin position="442"/>
        <end position="462"/>
    </location>
</feature>
<dbReference type="EMBL" id="JAQHRD010000008">
    <property type="protein sequence ID" value="KAJ6438676.1"/>
    <property type="molecule type" value="Genomic_DNA"/>
</dbReference>
<keyword evidence="6 9" id="KW-0472">Membrane</keyword>
<evidence type="ECO:0000259" key="10">
    <source>
        <dbReference type="Pfam" id="PF07779"/>
    </source>
</evidence>
<dbReference type="PANTHER" id="PTHR13533:SF1">
    <property type="entry name" value="N-ACETYLNEURAMINATE 9-O-ACETYLTRANSFERASE"/>
    <property type="match status" value="1"/>
</dbReference>
<dbReference type="PANTHER" id="PTHR13533">
    <property type="entry name" value="N-ACETYLNEURAMINATE 9-O-ACETYLTRANSFERASE"/>
    <property type="match status" value="1"/>
</dbReference>
<feature type="transmembrane region" description="Helical" evidence="9">
    <location>
        <begin position="549"/>
        <end position="569"/>
    </location>
</feature>
<feature type="transmembrane region" description="Helical" evidence="9">
    <location>
        <begin position="418"/>
        <end position="438"/>
    </location>
</feature>
<dbReference type="GO" id="GO:0005794">
    <property type="term" value="C:Golgi apparatus"/>
    <property type="evidence" value="ECO:0007669"/>
    <property type="project" value="UniProtKB-ARBA"/>
</dbReference>
<feature type="transmembrane region" description="Helical" evidence="9">
    <location>
        <begin position="581"/>
        <end position="601"/>
    </location>
</feature>
<feature type="transmembrane region" description="Helical" evidence="9">
    <location>
        <begin position="525"/>
        <end position="543"/>
    </location>
</feature>
<feature type="transmembrane region" description="Helical" evidence="9">
    <location>
        <begin position="353"/>
        <end position="375"/>
    </location>
</feature>
<keyword evidence="5 9" id="KW-1133">Transmembrane helix</keyword>
<evidence type="ECO:0000256" key="7">
    <source>
        <dbReference type="ARBA" id="ARBA00023180"/>
    </source>
</evidence>
<feature type="compositionally biased region" description="Basic and acidic residues" evidence="8">
    <location>
        <begin position="907"/>
        <end position="919"/>
    </location>
</feature>
<evidence type="ECO:0000256" key="4">
    <source>
        <dbReference type="ARBA" id="ARBA00022692"/>
    </source>
</evidence>
<evidence type="ECO:0000313" key="11">
    <source>
        <dbReference type="EMBL" id="KAJ6438676.1"/>
    </source>
</evidence>
<comment type="similarity">
    <text evidence="2">Belongs to the PC-esterase family. CASD1 subfamily.</text>
</comment>
<evidence type="ECO:0000256" key="6">
    <source>
        <dbReference type="ARBA" id="ARBA00023136"/>
    </source>
</evidence>
<dbReference type="GO" id="GO:0005975">
    <property type="term" value="P:carbohydrate metabolic process"/>
    <property type="evidence" value="ECO:0007669"/>
    <property type="project" value="UniProtKB-ARBA"/>
</dbReference>
<dbReference type="GO" id="GO:0016020">
    <property type="term" value="C:membrane"/>
    <property type="evidence" value="ECO:0007669"/>
    <property type="project" value="UniProtKB-SubCell"/>
</dbReference>
<dbReference type="Proteomes" id="UP001163105">
    <property type="component" value="Unassembled WGS sequence"/>
</dbReference>
<name>A0AB34FIL9_9HYPO</name>
<evidence type="ECO:0000256" key="2">
    <source>
        <dbReference type="ARBA" id="ARBA00010666"/>
    </source>
</evidence>
<comment type="caution">
    <text evidence="11">The sequence shown here is derived from an EMBL/GenBank/DDBJ whole genome shotgun (WGS) entry which is preliminary data.</text>
</comment>
<protein>
    <submittedName>
        <fullName evidence="11">N-acetylneuraminate 9-O-acetyltransferase</fullName>
    </submittedName>
</protein>
<proteinExistence type="inferred from homology"/>
<feature type="transmembrane region" description="Helical" evidence="9">
    <location>
        <begin position="759"/>
        <end position="777"/>
    </location>
</feature>
<keyword evidence="12" id="KW-1185">Reference proteome</keyword>
<dbReference type="GO" id="GO:0016740">
    <property type="term" value="F:transferase activity"/>
    <property type="evidence" value="ECO:0007669"/>
    <property type="project" value="UniProtKB-KW"/>
</dbReference>
<keyword evidence="7" id="KW-0325">Glycoprotein</keyword>
<reference evidence="11" key="1">
    <citation type="submission" date="2023-01" db="EMBL/GenBank/DDBJ databases">
        <title>The growth and conidiation of Purpureocillium lavendulum are regulated by nitrogen source and histone H3K14 acetylation.</title>
        <authorList>
            <person name="Tang P."/>
            <person name="Han J."/>
            <person name="Zhang C."/>
            <person name="Tang P."/>
            <person name="Qi F."/>
            <person name="Zhang K."/>
            <person name="Liang L."/>
        </authorList>
    </citation>
    <scope>NUCLEOTIDE SEQUENCE</scope>
    <source>
        <strain evidence="11">YMF1.00683</strain>
    </source>
</reference>
<feature type="transmembrane region" description="Helical" evidence="9">
    <location>
        <begin position="839"/>
        <end position="857"/>
    </location>
</feature>